<comment type="caution">
    <text evidence="2">The sequence shown here is derived from an EMBL/GenBank/DDBJ whole genome shotgun (WGS) entry which is preliminary data.</text>
</comment>
<dbReference type="Pfam" id="PF07978">
    <property type="entry name" value="NIPSNAP"/>
    <property type="match status" value="1"/>
</dbReference>
<name>A0A9X2HJP1_9SPHN</name>
<dbReference type="SUPFAM" id="SSF54909">
    <property type="entry name" value="Dimeric alpha+beta barrel"/>
    <property type="match status" value="2"/>
</dbReference>
<protein>
    <submittedName>
        <fullName evidence="2">NIPSNAP family protein</fullName>
    </submittedName>
</protein>
<keyword evidence="3" id="KW-1185">Reference proteome</keyword>
<dbReference type="RefSeq" id="WP_254292453.1">
    <property type="nucleotide sequence ID" value="NZ_JAMLDX010000004.1"/>
</dbReference>
<dbReference type="AlphaFoldDB" id="A0A9X2HJP1"/>
<dbReference type="InterPro" id="IPR011008">
    <property type="entry name" value="Dimeric_a/b-barrel"/>
</dbReference>
<dbReference type="Proteomes" id="UP001139451">
    <property type="component" value="Unassembled WGS sequence"/>
</dbReference>
<sequence>MLYELRLYTVVAGRMEDNHDRFQDHMPGLMARHGISNVGRWTATAGPNAPMFVYMMVYPDMTAREAQWTSFYGDDEWWAVRAATNAGSQMVERFDLFFLKSNPCWTAPAYPAGTRSGGVHELIFTEVALGHGADANAFLTDTLLPLYEREGATPLMVADFMSGPAMPRIAMIVAWPDENRRHAGRRAIDSDPGLRAAQRDERERLNRTALGRTDVYVLEPTAFDLPLASLSFEG</sequence>
<feature type="domain" description="NIPSNAP" evidence="1">
    <location>
        <begin position="3"/>
        <end position="91"/>
    </location>
</feature>
<dbReference type="Gene3D" id="3.30.70.100">
    <property type="match status" value="2"/>
</dbReference>
<proteinExistence type="predicted"/>
<organism evidence="2 3">
    <name type="scientific">Sphingomonas tagetis</name>
    <dbReference type="NCBI Taxonomy" id="2949092"/>
    <lineage>
        <taxon>Bacteria</taxon>
        <taxon>Pseudomonadati</taxon>
        <taxon>Pseudomonadota</taxon>
        <taxon>Alphaproteobacteria</taxon>
        <taxon>Sphingomonadales</taxon>
        <taxon>Sphingomonadaceae</taxon>
        <taxon>Sphingomonas</taxon>
    </lineage>
</organism>
<dbReference type="InterPro" id="IPR012577">
    <property type="entry name" value="NIPSNAP"/>
</dbReference>
<accession>A0A9X2HJP1</accession>
<reference evidence="2" key="1">
    <citation type="submission" date="2022-05" db="EMBL/GenBank/DDBJ databases">
        <title>Sphingomonas sp. strain MG17 Genome sequencing and assembly.</title>
        <authorList>
            <person name="Kim I."/>
        </authorList>
    </citation>
    <scope>NUCLEOTIDE SEQUENCE</scope>
    <source>
        <strain evidence="2">MG17</strain>
    </source>
</reference>
<evidence type="ECO:0000313" key="2">
    <source>
        <dbReference type="EMBL" id="MCP3730334.1"/>
    </source>
</evidence>
<evidence type="ECO:0000259" key="1">
    <source>
        <dbReference type="Pfam" id="PF07978"/>
    </source>
</evidence>
<gene>
    <name evidence="2" type="ORF">M9978_07815</name>
</gene>
<dbReference type="EMBL" id="JAMLDX010000004">
    <property type="protein sequence ID" value="MCP3730334.1"/>
    <property type="molecule type" value="Genomic_DNA"/>
</dbReference>
<evidence type="ECO:0000313" key="3">
    <source>
        <dbReference type="Proteomes" id="UP001139451"/>
    </source>
</evidence>